<keyword evidence="1" id="KW-0812">Transmembrane</keyword>
<keyword evidence="1" id="KW-1133">Transmembrane helix</keyword>
<organism evidence="2">
    <name type="scientific">Arundo donax</name>
    <name type="common">Giant reed</name>
    <name type="synonym">Donax arundinaceus</name>
    <dbReference type="NCBI Taxonomy" id="35708"/>
    <lineage>
        <taxon>Eukaryota</taxon>
        <taxon>Viridiplantae</taxon>
        <taxon>Streptophyta</taxon>
        <taxon>Embryophyta</taxon>
        <taxon>Tracheophyta</taxon>
        <taxon>Spermatophyta</taxon>
        <taxon>Magnoliopsida</taxon>
        <taxon>Liliopsida</taxon>
        <taxon>Poales</taxon>
        <taxon>Poaceae</taxon>
        <taxon>PACMAD clade</taxon>
        <taxon>Arundinoideae</taxon>
        <taxon>Arundineae</taxon>
        <taxon>Arundo</taxon>
    </lineage>
</organism>
<accession>A0A0A9FEU8</accession>
<dbReference type="AlphaFoldDB" id="A0A0A9FEU8"/>
<keyword evidence="1" id="KW-0472">Membrane</keyword>
<dbReference type="EMBL" id="GBRH01186341">
    <property type="protein sequence ID" value="JAE11555.1"/>
    <property type="molecule type" value="Transcribed_RNA"/>
</dbReference>
<feature type="transmembrane region" description="Helical" evidence="1">
    <location>
        <begin position="18"/>
        <end position="39"/>
    </location>
</feature>
<name>A0A0A9FEU8_ARUDO</name>
<proteinExistence type="predicted"/>
<reference evidence="2" key="2">
    <citation type="journal article" date="2015" name="Data Brief">
        <title>Shoot transcriptome of the giant reed, Arundo donax.</title>
        <authorList>
            <person name="Barrero R.A."/>
            <person name="Guerrero F.D."/>
            <person name="Moolhuijzen P."/>
            <person name="Goolsby J.A."/>
            <person name="Tidwell J."/>
            <person name="Bellgard S.E."/>
            <person name="Bellgard M.I."/>
        </authorList>
    </citation>
    <scope>NUCLEOTIDE SEQUENCE</scope>
    <source>
        <tissue evidence="2">Shoot tissue taken approximately 20 cm above the soil surface</tissue>
    </source>
</reference>
<reference evidence="2" key="1">
    <citation type="submission" date="2014-09" db="EMBL/GenBank/DDBJ databases">
        <authorList>
            <person name="Magalhaes I.L.F."/>
            <person name="Oliveira U."/>
            <person name="Santos F.R."/>
            <person name="Vidigal T.H.D.A."/>
            <person name="Brescovit A.D."/>
            <person name="Santos A.J."/>
        </authorList>
    </citation>
    <scope>NUCLEOTIDE SEQUENCE</scope>
    <source>
        <tissue evidence="2">Shoot tissue taken approximately 20 cm above the soil surface</tissue>
    </source>
</reference>
<protein>
    <submittedName>
        <fullName evidence="2">Uncharacterized protein</fullName>
    </submittedName>
</protein>
<evidence type="ECO:0000313" key="2">
    <source>
        <dbReference type="EMBL" id="JAE11555.1"/>
    </source>
</evidence>
<sequence length="59" mass="6628">MLHSPYIELMIRSNCPMIPAGCVFLTLIILFADGTLFSFPGMYTRNGLRVVTMNFALKT</sequence>
<evidence type="ECO:0000256" key="1">
    <source>
        <dbReference type="SAM" id="Phobius"/>
    </source>
</evidence>